<dbReference type="EMBL" id="CP061800">
    <property type="protein sequence ID" value="QTA90087.1"/>
    <property type="molecule type" value="Genomic_DNA"/>
</dbReference>
<organism evidence="1 2">
    <name type="scientific">Desulfonema magnum</name>
    <dbReference type="NCBI Taxonomy" id="45655"/>
    <lineage>
        <taxon>Bacteria</taxon>
        <taxon>Pseudomonadati</taxon>
        <taxon>Thermodesulfobacteriota</taxon>
        <taxon>Desulfobacteria</taxon>
        <taxon>Desulfobacterales</taxon>
        <taxon>Desulfococcaceae</taxon>
        <taxon>Desulfonema</taxon>
    </lineage>
</organism>
<dbReference type="KEGG" id="dmm:dnm_061480"/>
<protein>
    <submittedName>
        <fullName evidence="1">Uncharacterized protein</fullName>
    </submittedName>
</protein>
<evidence type="ECO:0000313" key="1">
    <source>
        <dbReference type="EMBL" id="QTA90087.1"/>
    </source>
</evidence>
<dbReference type="Proteomes" id="UP000663722">
    <property type="component" value="Chromosome"/>
</dbReference>
<dbReference type="RefSeq" id="WP_207678449.1">
    <property type="nucleotide sequence ID" value="NZ_CP061800.1"/>
</dbReference>
<sequence length="268" mass="31988">MQKLYFCTCEKVFFALRRKYRRPRQIRTYPECKNYIFALAKKYFSHSGENTGDLGKSERIRSAKIIFLHLRKSIFRTPEKIPETYANPNVSGVQKLYFCTCEKIFFALRRKYRRPRQIRTYPECKNYIFALAKKYFSHSGENTGDLGKSERIRSAKIIFLHLRKSIFRTPEKIPETYANPNVSGVQKLYFCTCEKIFFALRRKYRRPRQIRTYPECKNYIFALAKKYFSHSGKNTGDLGKSERIRSAKIIFLHLRKSIFRTPEKIPET</sequence>
<accession>A0A975GQP9</accession>
<proteinExistence type="predicted"/>
<keyword evidence="2" id="KW-1185">Reference proteome</keyword>
<dbReference type="AlphaFoldDB" id="A0A975GQP9"/>
<reference evidence="1" key="1">
    <citation type="journal article" date="2021" name="Microb. Physiol.">
        <title>Proteogenomic Insights into the Physiology of Marine, Sulfate-Reducing, Filamentous Desulfonema limicola and Desulfonema magnum.</title>
        <authorList>
            <person name="Schnaars V."/>
            <person name="Wohlbrand L."/>
            <person name="Scheve S."/>
            <person name="Hinrichs C."/>
            <person name="Reinhardt R."/>
            <person name="Rabus R."/>
        </authorList>
    </citation>
    <scope>NUCLEOTIDE SEQUENCE</scope>
    <source>
        <strain evidence="1">4be13</strain>
    </source>
</reference>
<name>A0A975GQP9_9BACT</name>
<gene>
    <name evidence="1" type="ORF">dnm_061480</name>
</gene>
<evidence type="ECO:0000313" key="2">
    <source>
        <dbReference type="Proteomes" id="UP000663722"/>
    </source>
</evidence>